<dbReference type="CDD" id="cd05382">
    <property type="entry name" value="CAP_GAPR1-like"/>
    <property type="match status" value="2"/>
</dbReference>
<dbReference type="Gene3D" id="3.40.33.10">
    <property type="entry name" value="CAP"/>
    <property type="match status" value="2"/>
</dbReference>
<dbReference type="EMBL" id="RCHS01002051">
    <property type="protein sequence ID" value="RMX49817.1"/>
    <property type="molecule type" value="Genomic_DNA"/>
</dbReference>
<dbReference type="Proteomes" id="UP000275408">
    <property type="component" value="Unassembled WGS sequence"/>
</dbReference>
<dbReference type="Pfam" id="PF00188">
    <property type="entry name" value="CAP"/>
    <property type="match status" value="2"/>
</dbReference>
<evidence type="ECO:0000256" key="1">
    <source>
        <dbReference type="SAM" id="MobiDB-lite"/>
    </source>
</evidence>
<dbReference type="SUPFAM" id="SSF55797">
    <property type="entry name" value="PR-1-like"/>
    <property type="match status" value="2"/>
</dbReference>
<feature type="domain" description="SCP" evidence="2">
    <location>
        <begin position="3"/>
        <end position="121"/>
    </location>
</feature>
<accession>A0A3M6U858</accession>
<comment type="caution">
    <text evidence="3">The sequence shown here is derived from an EMBL/GenBank/DDBJ whole genome shotgun (WGS) entry which is preliminary data.</text>
</comment>
<dbReference type="InterPro" id="IPR014044">
    <property type="entry name" value="CAP_dom"/>
</dbReference>
<dbReference type="SMART" id="SM00198">
    <property type="entry name" value="SCP"/>
    <property type="match status" value="2"/>
</dbReference>
<feature type="compositionally biased region" description="Basic and acidic residues" evidence="1">
    <location>
        <begin position="259"/>
        <end position="268"/>
    </location>
</feature>
<dbReference type="PROSITE" id="PS01009">
    <property type="entry name" value="CRISP_1"/>
    <property type="match status" value="2"/>
</dbReference>
<feature type="region of interest" description="Disordered" evidence="1">
    <location>
        <begin position="256"/>
        <end position="277"/>
    </location>
</feature>
<organism evidence="3 4">
    <name type="scientific">Pocillopora damicornis</name>
    <name type="common">Cauliflower coral</name>
    <name type="synonym">Millepora damicornis</name>
    <dbReference type="NCBI Taxonomy" id="46731"/>
    <lineage>
        <taxon>Eukaryota</taxon>
        <taxon>Metazoa</taxon>
        <taxon>Cnidaria</taxon>
        <taxon>Anthozoa</taxon>
        <taxon>Hexacorallia</taxon>
        <taxon>Scleractinia</taxon>
        <taxon>Astrocoeniina</taxon>
        <taxon>Pocilloporidae</taxon>
        <taxon>Pocillopora</taxon>
    </lineage>
</organism>
<dbReference type="InterPro" id="IPR001283">
    <property type="entry name" value="CRISP-related"/>
</dbReference>
<dbReference type="GO" id="GO:0005576">
    <property type="term" value="C:extracellular region"/>
    <property type="evidence" value="ECO:0007669"/>
    <property type="project" value="InterPro"/>
</dbReference>
<sequence length="385" mass="42165">MTLDRQMCDEAKQYAQTLAVMGSLVHSPGRDRGGQGENLAVGCSTDAPQTIEQAVTNWYNEVCLPGYSFYTPSFSGGTGHFTQVVWKESIFLGIGQASGEKNGMKCTYTVARYKPAGNIFGEFSENVPKGNFDKESYCASVKRHTVLDKHGKAALLNDSNATMGGDTRKGNAMKLLLISVLLSFISNIFTESPTDPEVAGNAPIVLPTGTFSQQEVNGLKEHNRFRAIHDAPPMTLDREMCNSAAQWAKYIAEQGSLEHSTEDQRPEQGENLSMGCSSDKAQTVKEAVANWYNELCNPGYYGLGELETGPDEAGHFSQVVWKESTKLGIGRAEIEQNGMKCAYIVGRYNPPGNVQESYKQNVLKGSFNREVYCPTAVKKDVMRAD</sequence>
<protein>
    <recommendedName>
        <fullName evidence="2">SCP domain-containing protein</fullName>
    </recommendedName>
</protein>
<feature type="domain" description="SCP" evidence="2">
    <location>
        <begin position="213"/>
        <end position="356"/>
    </location>
</feature>
<dbReference type="FunFam" id="3.40.33.10:FF:000002">
    <property type="entry name" value="Golgi-associated plant pathogenesis-related protein 1"/>
    <property type="match status" value="1"/>
</dbReference>
<dbReference type="InterPro" id="IPR018244">
    <property type="entry name" value="Allrgn_V5/Tpx1_CS"/>
</dbReference>
<gene>
    <name evidence="3" type="ORF">pdam_00009153</name>
</gene>
<dbReference type="PRINTS" id="PR00837">
    <property type="entry name" value="V5TPXLIKE"/>
</dbReference>
<dbReference type="PANTHER" id="PTHR10334">
    <property type="entry name" value="CYSTEINE-RICH SECRETORY PROTEIN-RELATED"/>
    <property type="match status" value="1"/>
</dbReference>
<proteinExistence type="predicted"/>
<dbReference type="OrthoDB" id="5969578at2759"/>
<evidence type="ECO:0000259" key="2">
    <source>
        <dbReference type="SMART" id="SM00198"/>
    </source>
</evidence>
<dbReference type="InterPro" id="IPR034113">
    <property type="entry name" value="SCP_GAPR1-like"/>
</dbReference>
<reference evidence="3 4" key="1">
    <citation type="journal article" date="2018" name="Sci. Rep.">
        <title>Comparative analysis of the Pocillopora damicornis genome highlights role of immune system in coral evolution.</title>
        <authorList>
            <person name="Cunning R."/>
            <person name="Bay R.A."/>
            <person name="Gillette P."/>
            <person name="Baker A.C."/>
            <person name="Traylor-Knowles N."/>
        </authorList>
    </citation>
    <scope>NUCLEOTIDE SEQUENCE [LARGE SCALE GENOMIC DNA]</scope>
    <source>
        <strain evidence="3">RSMAS</strain>
        <tissue evidence="3">Whole animal</tissue>
    </source>
</reference>
<keyword evidence="4" id="KW-1185">Reference proteome</keyword>
<dbReference type="STRING" id="46731.A0A3M6U858"/>
<name>A0A3M6U858_POCDA</name>
<dbReference type="InterPro" id="IPR035940">
    <property type="entry name" value="CAP_sf"/>
</dbReference>
<evidence type="ECO:0000313" key="3">
    <source>
        <dbReference type="EMBL" id="RMX49817.1"/>
    </source>
</evidence>
<dbReference type="AlphaFoldDB" id="A0A3M6U858"/>
<evidence type="ECO:0000313" key="4">
    <source>
        <dbReference type="Proteomes" id="UP000275408"/>
    </source>
</evidence>